<dbReference type="Proteomes" id="UP001295684">
    <property type="component" value="Unassembled WGS sequence"/>
</dbReference>
<sequence>MASKLDRKQTLNSTISQSQTTARNILTGIGKEAKNKKITSTVKNPKDLKRVNTKSPRFNKARERLEISLDEIRIRSKKEFDYNSKGVQEDPEVAKVRYQNYLRALMQTYNLILELRAKQIKKEIRVREFYGEDSEKASIDYSSMKNLNLTAETPNSLEKVWPSLLGKSRAQNMSLEKALPSSTNLTSIQRSYKLERQKIIMKNVLRNKLEEDRKLFELKEKLKEKEKKFKENVKNSKYDQMISKTKADAKKIQRLECVKKKMDEKRKSEKLRQRNFNIKTKHATEYLNRTREEESKKMQEKIAKSLERSKQRRLKEQKDLIEEEENRLRKLEYFERDLETRVQTVLNKRKKEDHLLKVREKVNEFKEKQQLEDSNKILKLFKSKKKRDMAIKSLQGLSYQERFRSASAHKEQKFVNEDLETKSNNDKQKKAFTYKDYLRKMKEAEKRKQKHDEEKQKHLKLMNEKFAKVDRSKKLEKIRKEEIMEQYLKKHHQVQQQKMIEKIIQIKNQKMQKDLEKEKIILEKNYKFTVKKKKKSVS</sequence>
<keyword evidence="3" id="KW-1185">Reference proteome</keyword>
<reference evidence="2" key="1">
    <citation type="submission" date="2023-07" db="EMBL/GenBank/DDBJ databases">
        <authorList>
            <consortium name="AG Swart"/>
            <person name="Singh M."/>
            <person name="Singh A."/>
            <person name="Seah K."/>
            <person name="Emmerich C."/>
        </authorList>
    </citation>
    <scope>NUCLEOTIDE SEQUENCE</scope>
    <source>
        <strain evidence="2">DP1</strain>
    </source>
</reference>
<evidence type="ECO:0000256" key="1">
    <source>
        <dbReference type="SAM" id="Coils"/>
    </source>
</evidence>
<proteinExistence type="predicted"/>
<name>A0AAD1U0J5_EUPCR</name>
<feature type="coiled-coil region" evidence="1">
    <location>
        <begin position="208"/>
        <end position="239"/>
    </location>
</feature>
<evidence type="ECO:0000313" key="3">
    <source>
        <dbReference type="Proteomes" id="UP001295684"/>
    </source>
</evidence>
<evidence type="ECO:0000313" key="2">
    <source>
        <dbReference type="EMBL" id="CAI2359628.1"/>
    </source>
</evidence>
<accession>A0AAD1U0J5</accession>
<comment type="caution">
    <text evidence="2">The sequence shown here is derived from an EMBL/GenBank/DDBJ whole genome shotgun (WGS) entry which is preliminary data.</text>
</comment>
<organism evidence="2 3">
    <name type="scientific">Euplotes crassus</name>
    <dbReference type="NCBI Taxonomy" id="5936"/>
    <lineage>
        <taxon>Eukaryota</taxon>
        <taxon>Sar</taxon>
        <taxon>Alveolata</taxon>
        <taxon>Ciliophora</taxon>
        <taxon>Intramacronucleata</taxon>
        <taxon>Spirotrichea</taxon>
        <taxon>Hypotrichia</taxon>
        <taxon>Euplotida</taxon>
        <taxon>Euplotidae</taxon>
        <taxon>Moneuplotes</taxon>
    </lineage>
</organism>
<dbReference type="EMBL" id="CAMPGE010000865">
    <property type="protein sequence ID" value="CAI2359628.1"/>
    <property type="molecule type" value="Genomic_DNA"/>
</dbReference>
<dbReference type="AlphaFoldDB" id="A0AAD1U0J5"/>
<protein>
    <submittedName>
        <fullName evidence="2">Uncharacterized protein</fullName>
    </submittedName>
</protein>
<feature type="coiled-coil region" evidence="1">
    <location>
        <begin position="434"/>
        <end position="461"/>
    </location>
</feature>
<keyword evidence="1" id="KW-0175">Coiled coil</keyword>
<gene>
    <name evidence="2" type="ORF">ECRASSUSDP1_LOCUS920</name>
</gene>
<feature type="coiled-coil region" evidence="1">
    <location>
        <begin position="306"/>
        <end position="368"/>
    </location>
</feature>